<name>A0A845UZZ5_9GAMM</name>
<evidence type="ECO:0000313" key="8">
    <source>
        <dbReference type="EMBL" id="NDY96044.1"/>
    </source>
</evidence>
<dbReference type="InterPro" id="IPR013783">
    <property type="entry name" value="Ig-like_fold"/>
</dbReference>
<reference evidence="8 9" key="1">
    <citation type="submission" date="2020-02" db="EMBL/GenBank/DDBJ databases">
        <authorList>
            <person name="Zhang X.-Y."/>
        </authorList>
    </citation>
    <scope>NUCLEOTIDE SEQUENCE [LARGE SCALE GENOMIC DNA]</scope>
    <source>
        <strain evidence="8 9">C33</strain>
    </source>
</reference>
<keyword evidence="5" id="KW-0966">Cell projection</keyword>
<dbReference type="EMBL" id="JAAGSC010000041">
    <property type="protein sequence ID" value="NDY96044.1"/>
    <property type="molecule type" value="Genomic_DNA"/>
</dbReference>
<keyword evidence="4" id="KW-0969">Cilium</keyword>
<evidence type="ECO:0000259" key="7">
    <source>
        <dbReference type="Pfam" id="PF22544"/>
    </source>
</evidence>
<feature type="domain" description="HYDIN/VesB/CFA65-like Ig-like" evidence="7">
    <location>
        <begin position="32"/>
        <end position="120"/>
    </location>
</feature>
<keyword evidence="6" id="KW-0472">Membrane</keyword>
<proteinExistence type="predicted"/>
<evidence type="ECO:0000313" key="9">
    <source>
        <dbReference type="Proteomes" id="UP000484885"/>
    </source>
</evidence>
<protein>
    <submittedName>
        <fullName evidence="8">Choice-of-anchor D domain-containing protein</fullName>
    </submittedName>
</protein>
<keyword evidence="9" id="KW-1185">Reference proteome</keyword>
<dbReference type="RefSeq" id="WP_164211428.1">
    <property type="nucleotide sequence ID" value="NZ_JAAGSC010000041.1"/>
</dbReference>
<evidence type="ECO:0000256" key="5">
    <source>
        <dbReference type="ARBA" id="ARBA00023273"/>
    </source>
</evidence>
<organism evidence="8 9">
    <name type="scientific">Wenzhouxiangella limi</name>
    <dbReference type="NCBI Taxonomy" id="2707351"/>
    <lineage>
        <taxon>Bacteria</taxon>
        <taxon>Pseudomonadati</taxon>
        <taxon>Pseudomonadota</taxon>
        <taxon>Gammaproteobacteria</taxon>
        <taxon>Chromatiales</taxon>
        <taxon>Wenzhouxiangellaceae</taxon>
        <taxon>Wenzhouxiangella</taxon>
    </lineage>
</organism>
<dbReference type="Pfam" id="PF22544">
    <property type="entry name" value="HYDIN_VesB_CFA65-like_Ig"/>
    <property type="match status" value="1"/>
</dbReference>
<gene>
    <name evidence="8" type="ORF">G3I74_09905</name>
</gene>
<keyword evidence="6" id="KW-0812">Transmembrane</keyword>
<dbReference type="Proteomes" id="UP000484885">
    <property type="component" value="Unassembled WGS sequence"/>
</dbReference>
<comment type="caution">
    <text evidence="8">The sequence shown here is derived from an EMBL/GenBank/DDBJ whole genome shotgun (WGS) entry which is preliminary data.</text>
</comment>
<comment type="subcellular location">
    <subcellularLocation>
        <location evidence="1">Cell projection</location>
        <location evidence="1">Cilium</location>
    </subcellularLocation>
    <subcellularLocation>
        <location evidence="2">Cytoplasm</location>
    </subcellularLocation>
</comment>
<dbReference type="AlphaFoldDB" id="A0A845UZZ5"/>
<evidence type="ECO:0000256" key="1">
    <source>
        <dbReference type="ARBA" id="ARBA00004138"/>
    </source>
</evidence>
<dbReference type="GO" id="GO:0005737">
    <property type="term" value="C:cytoplasm"/>
    <property type="evidence" value="ECO:0007669"/>
    <property type="project" value="UniProtKB-SubCell"/>
</dbReference>
<evidence type="ECO:0000256" key="3">
    <source>
        <dbReference type="ARBA" id="ARBA00022490"/>
    </source>
</evidence>
<accession>A0A845UZZ5</accession>
<dbReference type="NCBIfam" id="NF012200">
    <property type="entry name" value="choice_anch_D"/>
    <property type="match status" value="1"/>
</dbReference>
<dbReference type="Gene3D" id="2.60.40.10">
    <property type="entry name" value="Immunoglobulins"/>
    <property type="match status" value="2"/>
</dbReference>
<sequence length="279" mass="27912">MTLTLASVTPTASVELGTEGGVSITSGPQSQLALTPDPLAFGTVDLGNMPVTESFTLSNEGEADASNIDVSLAGPDTEFTIASNGCGSTLAAGADCTITIQFNAADNGDYTNAINITSDADVNPNPSAGITGSADSVANLSVTPPFGPVDLGTIVVDTTGTANGSISNSGSAAGDFSCSLTGDPEISTNPTPLSGTVPAGESVPFSLACAVPDTAEEGDTYSASLVCTGDNGFSGTHEISCAATEFEPLPVPTMTNWSIALFALMMLLVGGMSIRFFRT</sequence>
<keyword evidence="6" id="KW-1133">Transmembrane helix</keyword>
<evidence type="ECO:0000256" key="4">
    <source>
        <dbReference type="ARBA" id="ARBA00023069"/>
    </source>
</evidence>
<feature type="transmembrane region" description="Helical" evidence="6">
    <location>
        <begin position="257"/>
        <end position="277"/>
    </location>
</feature>
<evidence type="ECO:0000256" key="6">
    <source>
        <dbReference type="SAM" id="Phobius"/>
    </source>
</evidence>
<dbReference type="InterPro" id="IPR053879">
    <property type="entry name" value="HYDIN_VesB_CFA65-like_Ig"/>
</dbReference>
<evidence type="ECO:0000256" key="2">
    <source>
        <dbReference type="ARBA" id="ARBA00004496"/>
    </source>
</evidence>
<keyword evidence="3" id="KW-0963">Cytoplasm</keyword>